<feature type="region of interest" description="Disordered" evidence="1">
    <location>
        <begin position="31"/>
        <end position="68"/>
    </location>
</feature>
<feature type="compositionally biased region" description="Low complexity" evidence="1">
    <location>
        <begin position="45"/>
        <end position="66"/>
    </location>
</feature>
<feature type="non-terminal residue" evidence="2">
    <location>
        <position position="156"/>
    </location>
</feature>
<gene>
    <name evidence="2" type="ORF">DARMORV10_C01P27480.1</name>
</gene>
<name>A0A816RBQ7_BRANA</name>
<organism evidence="2">
    <name type="scientific">Brassica napus</name>
    <name type="common">Rape</name>
    <dbReference type="NCBI Taxonomy" id="3708"/>
    <lineage>
        <taxon>Eukaryota</taxon>
        <taxon>Viridiplantae</taxon>
        <taxon>Streptophyta</taxon>
        <taxon>Embryophyta</taxon>
        <taxon>Tracheophyta</taxon>
        <taxon>Spermatophyta</taxon>
        <taxon>Magnoliopsida</taxon>
        <taxon>eudicotyledons</taxon>
        <taxon>Gunneridae</taxon>
        <taxon>Pentapetalae</taxon>
        <taxon>rosids</taxon>
        <taxon>malvids</taxon>
        <taxon>Brassicales</taxon>
        <taxon>Brassicaceae</taxon>
        <taxon>Brassiceae</taxon>
        <taxon>Brassica</taxon>
    </lineage>
</organism>
<dbReference type="AlphaFoldDB" id="A0A816RBQ7"/>
<accession>A0A816RBQ7</accession>
<dbReference type="EMBL" id="HG994365">
    <property type="protein sequence ID" value="CAF2073196.1"/>
    <property type="molecule type" value="Genomic_DNA"/>
</dbReference>
<protein>
    <submittedName>
        <fullName evidence="2">(rape) hypothetical protein</fullName>
    </submittedName>
</protein>
<evidence type="ECO:0000313" key="2">
    <source>
        <dbReference type="EMBL" id="CAF2073196.1"/>
    </source>
</evidence>
<sequence>SLSQSPTVKPYFHSSVSSFSRWSLKLRLRSPRGSYSGLNAPPKPLASSSRLSSLSGASGFSGSSPSNQTETKAELIRANIFVVCCDSLGFVSSASSSSGAPGCGPDAPSMPAWSHFGECSIKLVFMLFSCFLISSPEQEALRIGSLVCCLLSFNVY</sequence>
<reference evidence="2" key="1">
    <citation type="submission" date="2021-01" db="EMBL/GenBank/DDBJ databases">
        <authorList>
            <consortium name="Genoscope - CEA"/>
            <person name="William W."/>
        </authorList>
    </citation>
    <scope>NUCLEOTIDE SEQUENCE</scope>
</reference>
<dbReference type="Proteomes" id="UP001295469">
    <property type="component" value="Chromosome C01"/>
</dbReference>
<evidence type="ECO:0000256" key="1">
    <source>
        <dbReference type="SAM" id="MobiDB-lite"/>
    </source>
</evidence>
<proteinExistence type="predicted"/>